<evidence type="ECO:0000256" key="3">
    <source>
        <dbReference type="ARBA" id="ARBA00022448"/>
    </source>
</evidence>
<evidence type="ECO:0000313" key="9">
    <source>
        <dbReference type="EMBL" id="HIY67651.1"/>
    </source>
</evidence>
<feature type="transmembrane region" description="Helical" evidence="8">
    <location>
        <begin position="153"/>
        <end position="172"/>
    </location>
</feature>
<evidence type="ECO:0000256" key="4">
    <source>
        <dbReference type="ARBA" id="ARBA00022475"/>
    </source>
</evidence>
<dbReference type="Pfam" id="PF03591">
    <property type="entry name" value="AzlC"/>
    <property type="match status" value="1"/>
</dbReference>
<proteinExistence type="inferred from homology"/>
<keyword evidence="3" id="KW-0813">Transport</keyword>
<evidence type="ECO:0000256" key="2">
    <source>
        <dbReference type="ARBA" id="ARBA00010735"/>
    </source>
</evidence>
<comment type="subcellular location">
    <subcellularLocation>
        <location evidence="1">Cell membrane</location>
        <topology evidence="1">Multi-pass membrane protein</topology>
    </subcellularLocation>
</comment>
<keyword evidence="7 8" id="KW-0472">Membrane</keyword>
<evidence type="ECO:0000313" key="10">
    <source>
        <dbReference type="Proteomes" id="UP000824005"/>
    </source>
</evidence>
<dbReference type="Proteomes" id="UP000824005">
    <property type="component" value="Unassembled WGS sequence"/>
</dbReference>
<evidence type="ECO:0000256" key="6">
    <source>
        <dbReference type="ARBA" id="ARBA00022989"/>
    </source>
</evidence>
<dbReference type="GO" id="GO:1903785">
    <property type="term" value="P:L-valine transmembrane transport"/>
    <property type="evidence" value="ECO:0007669"/>
    <property type="project" value="TreeGrafter"/>
</dbReference>
<dbReference type="InterPro" id="IPR011606">
    <property type="entry name" value="Brnchd-chn_aa_trnsp_permease"/>
</dbReference>
<feature type="transmembrane region" description="Helical" evidence="8">
    <location>
        <begin position="179"/>
        <end position="197"/>
    </location>
</feature>
<reference evidence="9" key="2">
    <citation type="submission" date="2021-04" db="EMBL/GenBank/DDBJ databases">
        <authorList>
            <person name="Gilroy R."/>
        </authorList>
    </citation>
    <scope>NUCLEOTIDE SEQUENCE</scope>
    <source>
        <strain evidence="9">ChiGjej1B1-98</strain>
    </source>
</reference>
<dbReference type="PANTHER" id="PTHR34979">
    <property type="entry name" value="INNER MEMBRANE PROTEIN YGAZ"/>
    <property type="match status" value="1"/>
</dbReference>
<gene>
    <name evidence="9" type="ORF">H9830_15405</name>
</gene>
<dbReference type="GO" id="GO:0005886">
    <property type="term" value="C:plasma membrane"/>
    <property type="evidence" value="ECO:0007669"/>
    <property type="project" value="UniProtKB-SubCell"/>
</dbReference>
<organism evidence="9 10">
    <name type="scientific">Candidatus Agrococcus pullicola</name>
    <dbReference type="NCBI Taxonomy" id="2838429"/>
    <lineage>
        <taxon>Bacteria</taxon>
        <taxon>Bacillati</taxon>
        <taxon>Actinomycetota</taxon>
        <taxon>Actinomycetes</taxon>
        <taxon>Micrococcales</taxon>
        <taxon>Microbacteriaceae</taxon>
        <taxon>Agrococcus</taxon>
    </lineage>
</organism>
<comment type="similarity">
    <text evidence="2">Belongs to the AzlC family.</text>
</comment>
<feature type="transmembrane region" description="Helical" evidence="8">
    <location>
        <begin position="54"/>
        <end position="77"/>
    </location>
</feature>
<reference evidence="9" key="1">
    <citation type="journal article" date="2021" name="PeerJ">
        <title>Extensive microbial diversity within the chicken gut microbiome revealed by metagenomics and culture.</title>
        <authorList>
            <person name="Gilroy R."/>
            <person name="Ravi A."/>
            <person name="Getino M."/>
            <person name="Pursley I."/>
            <person name="Horton D.L."/>
            <person name="Alikhan N.F."/>
            <person name="Baker D."/>
            <person name="Gharbi K."/>
            <person name="Hall N."/>
            <person name="Watson M."/>
            <person name="Adriaenssens E.M."/>
            <person name="Foster-Nyarko E."/>
            <person name="Jarju S."/>
            <person name="Secka A."/>
            <person name="Antonio M."/>
            <person name="Oren A."/>
            <person name="Chaudhuri R.R."/>
            <person name="La Ragione R."/>
            <person name="Hildebrand F."/>
            <person name="Pallen M.J."/>
        </authorList>
    </citation>
    <scope>NUCLEOTIDE SEQUENCE</scope>
    <source>
        <strain evidence="9">ChiGjej1B1-98</strain>
    </source>
</reference>
<sequence length="229" mass="23176">MNSSVGAWRKGLSVAIATSLYGVSFGALSVASGLSILETMLLSLLMFSGGSQFALVGVVAAGGTAAAAIATAGVLGIRNTIYAISLRRLIPPTKLTLVPAAWVTIDESTAVSLAGKNEGESRVGFWVTGVGIFIGWNICTLIGAIVGDILGDVRAYGLDAAAAAAFLALLWPRLRHRQAVAVGAASAALAAVAVPVLPAGIPVLAAVVVAVVVALTNWFGRERAEGVLR</sequence>
<keyword evidence="6 8" id="KW-1133">Transmembrane helix</keyword>
<feature type="transmembrane region" description="Helical" evidence="8">
    <location>
        <begin position="123"/>
        <end position="147"/>
    </location>
</feature>
<dbReference type="AlphaFoldDB" id="A0A9D2C9V3"/>
<keyword evidence="5 8" id="KW-0812">Transmembrane</keyword>
<accession>A0A9D2C9V3</accession>
<comment type="caution">
    <text evidence="9">The sequence shown here is derived from an EMBL/GenBank/DDBJ whole genome shotgun (WGS) entry which is preliminary data.</text>
</comment>
<evidence type="ECO:0000256" key="5">
    <source>
        <dbReference type="ARBA" id="ARBA00022692"/>
    </source>
</evidence>
<keyword evidence="4" id="KW-1003">Cell membrane</keyword>
<name>A0A9D2C9V3_9MICO</name>
<protein>
    <submittedName>
        <fullName evidence="9">AzlC family ABC transporter permease</fullName>
    </submittedName>
</protein>
<feature type="transmembrane region" description="Helical" evidence="8">
    <location>
        <begin position="203"/>
        <end position="220"/>
    </location>
</feature>
<evidence type="ECO:0000256" key="7">
    <source>
        <dbReference type="ARBA" id="ARBA00023136"/>
    </source>
</evidence>
<evidence type="ECO:0000256" key="8">
    <source>
        <dbReference type="SAM" id="Phobius"/>
    </source>
</evidence>
<evidence type="ECO:0000256" key="1">
    <source>
        <dbReference type="ARBA" id="ARBA00004651"/>
    </source>
</evidence>
<dbReference type="PANTHER" id="PTHR34979:SF1">
    <property type="entry name" value="INNER MEMBRANE PROTEIN YGAZ"/>
    <property type="match status" value="1"/>
</dbReference>
<dbReference type="EMBL" id="DXDC01000467">
    <property type="protein sequence ID" value="HIY67651.1"/>
    <property type="molecule type" value="Genomic_DNA"/>
</dbReference>
<feature type="transmembrane region" description="Helical" evidence="8">
    <location>
        <begin position="12"/>
        <end position="34"/>
    </location>
</feature>